<name>A0A974HRU3_XENLA</name>
<sequence>MYGAYRHLKILQLYQISVVLPKLKFVQVSIGRKGIQFSRALPDPYLIDPVSHWSLVFESEIFFLLFDLRSDICSCCIIINAILSPL</sequence>
<dbReference type="AlphaFoldDB" id="A0A974HRU3"/>
<proteinExistence type="predicted"/>
<reference evidence="2" key="1">
    <citation type="journal article" date="2016" name="Nature">
        <title>Genome evolution in the allotetraploid frog Xenopus laevis.</title>
        <authorList>
            <person name="Session A.M."/>
            <person name="Uno Y."/>
            <person name="Kwon T."/>
            <person name="Chapman J.A."/>
            <person name="Toyoda A."/>
            <person name="Takahashi S."/>
            <person name="Fukui A."/>
            <person name="Hikosaka A."/>
            <person name="Suzuki A."/>
            <person name="Kondo M."/>
            <person name="van Heeringen S.J."/>
            <person name="Quigley I."/>
            <person name="Heinz S."/>
            <person name="Ogino H."/>
            <person name="Ochi H."/>
            <person name="Hellsten U."/>
            <person name="Lyons J.B."/>
            <person name="Simakov O."/>
            <person name="Putnam N."/>
            <person name="Stites J."/>
            <person name="Kuroki Y."/>
            <person name="Tanaka T."/>
            <person name="Michiue T."/>
            <person name="Watanabe M."/>
            <person name="Bogdanovic O."/>
            <person name="Lister R."/>
            <person name="Georgiou G."/>
            <person name="Paranjpe S.S."/>
            <person name="van Kruijsbergen I."/>
            <person name="Shu S."/>
            <person name="Carlson J."/>
            <person name="Kinoshita T."/>
            <person name="Ohta Y."/>
            <person name="Mawaribuchi S."/>
            <person name="Jenkins J."/>
            <person name="Grimwood J."/>
            <person name="Schmutz J."/>
            <person name="Mitros T."/>
            <person name="Mozaffari S.V."/>
            <person name="Suzuki Y."/>
            <person name="Haramoto Y."/>
            <person name="Yamamoto T.S."/>
            <person name="Takagi C."/>
            <person name="Heald R."/>
            <person name="Miller K."/>
            <person name="Haudenschild C."/>
            <person name="Kitzman J."/>
            <person name="Nakayama T."/>
            <person name="Izutsu Y."/>
            <person name="Robert J."/>
            <person name="Fortriede J."/>
            <person name="Burns K."/>
            <person name="Lotay V."/>
            <person name="Karimi K."/>
            <person name="Yasuoka Y."/>
            <person name="Dichmann D.S."/>
            <person name="Flajnik M.F."/>
            <person name="Houston D.W."/>
            <person name="Shendure J."/>
            <person name="DuPasquier L."/>
            <person name="Vize P.D."/>
            <person name="Zorn A.M."/>
            <person name="Ito M."/>
            <person name="Marcotte E.M."/>
            <person name="Wallingford J.B."/>
            <person name="Ito Y."/>
            <person name="Asashima M."/>
            <person name="Ueno N."/>
            <person name="Matsuda Y."/>
            <person name="Veenstra G.J."/>
            <person name="Fujiyama A."/>
            <person name="Harland R.M."/>
            <person name="Taira M."/>
            <person name="Rokhsar D.S."/>
        </authorList>
    </citation>
    <scope>NUCLEOTIDE SEQUENCE [LARGE SCALE GENOMIC DNA]</scope>
    <source>
        <strain evidence="2">J</strain>
    </source>
</reference>
<gene>
    <name evidence="1" type="ORF">XELAEV_18021421mg</name>
</gene>
<accession>A0A974HRU3</accession>
<dbReference type="EMBL" id="CM004471">
    <property type="protein sequence ID" value="OCT87723.1"/>
    <property type="molecule type" value="Genomic_DNA"/>
</dbReference>
<dbReference type="Proteomes" id="UP000694892">
    <property type="component" value="Chromosome 3S"/>
</dbReference>
<organism evidence="1 2">
    <name type="scientific">Xenopus laevis</name>
    <name type="common">African clawed frog</name>
    <dbReference type="NCBI Taxonomy" id="8355"/>
    <lineage>
        <taxon>Eukaryota</taxon>
        <taxon>Metazoa</taxon>
        <taxon>Chordata</taxon>
        <taxon>Craniata</taxon>
        <taxon>Vertebrata</taxon>
        <taxon>Euteleostomi</taxon>
        <taxon>Amphibia</taxon>
        <taxon>Batrachia</taxon>
        <taxon>Anura</taxon>
        <taxon>Pipoidea</taxon>
        <taxon>Pipidae</taxon>
        <taxon>Xenopodinae</taxon>
        <taxon>Xenopus</taxon>
        <taxon>Xenopus</taxon>
    </lineage>
</organism>
<evidence type="ECO:0000313" key="2">
    <source>
        <dbReference type="Proteomes" id="UP000694892"/>
    </source>
</evidence>
<evidence type="ECO:0000313" key="1">
    <source>
        <dbReference type="EMBL" id="OCT87723.1"/>
    </source>
</evidence>
<protein>
    <submittedName>
        <fullName evidence="1">Uncharacterized protein</fullName>
    </submittedName>
</protein>